<organism evidence="7 8">
    <name type="scientific">Roseibium aestuarii</name>
    <dbReference type="NCBI Taxonomy" id="2600299"/>
    <lineage>
        <taxon>Bacteria</taxon>
        <taxon>Pseudomonadati</taxon>
        <taxon>Pseudomonadota</taxon>
        <taxon>Alphaproteobacteria</taxon>
        <taxon>Hyphomicrobiales</taxon>
        <taxon>Stappiaceae</taxon>
        <taxon>Roseibium</taxon>
    </lineage>
</organism>
<dbReference type="InterPro" id="IPR029058">
    <property type="entry name" value="AB_hydrolase_fold"/>
</dbReference>
<dbReference type="Gene3D" id="3.40.50.1820">
    <property type="entry name" value="alpha/beta hydrolase"/>
    <property type="match status" value="1"/>
</dbReference>
<comment type="subcellular location">
    <subcellularLocation>
        <location evidence="1">Cytoplasm</location>
    </subcellularLocation>
</comment>
<keyword evidence="2" id="KW-0963">Cytoplasm</keyword>
<dbReference type="GO" id="GO:0016787">
    <property type="term" value="F:hydrolase activity"/>
    <property type="evidence" value="ECO:0007669"/>
    <property type="project" value="UniProtKB-KW"/>
</dbReference>
<dbReference type="PANTHER" id="PTHR48098:SF3">
    <property type="entry name" value="IRON(III) ENTEROBACTIN ESTERASE"/>
    <property type="match status" value="1"/>
</dbReference>
<accession>A0ABW4JWR3</accession>
<proteinExistence type="inferred from homology"/>
<keyword evidence="5" id="KW-0732">Signal</keyword>
<evidence type="ECO:0000256" key="4">
    <source>
        <dbReference type="ARBA" id="ARBA00024201"/>
    </source>
</evidence>
<dbReference type="Gene3D" id="2.60.40.10">
    <property type="entry name" value="Immunoglobulins"/>
    <property type="match status" value="1"/>
</dbReference>
<protein>
    <submittedName>
        <fullName evidence="7">Alpha/beta hydrolase-fold protein</fullName>
    </submittedName>
</protein>
<feature type="chain" id="PRO_5045182744" evidence="5">
    <location>
        <begin position="26"/>
        <end position="573"/>
    </location>
</feature>
<evidence type="ECO:0000256" key="1">
    <source>
        <dbReference type="ARBA" id="ARBA00004496"/>
    </source>
</evidence>
<evidence type="ECO:0000256" key="5">
    <source>
        <dbReference type="SAM" id="SignalP"/>
    </source>
</evidence>
<evidence type="ECO:0000313" key="8">
    <source>
        <dbReference type="Proteomes" id="UP001597327"/>
    </source>
</evidence>
<comment type="caution">
    <text evidence="7">The sequence shown here is derived from an EMBL/GenBank/DDBJ whole genome shotgun (WGS) entry which is preliminary data.</text>
</comment>
<dbReference type="Pfam" id="PF00756">
    <property type="entry name" value="Esterase"/>
    <property type="match status" value="1"/>
</dbReference>
<dbReference type="InterPro" id="IPR050583">
    <property type="entry name" value="Mycobacterial_A85_antigen"/>
</dbReference>
<evidence type="ECO:0000259" key="6">
    <source>
        <dbReference type="Pfam" id="PF11806"/>
    </source>
</evidence>
<dbReference type="PANTHER" id="PTHR48098">
    <property type="entry name" value="ENTEROCHELIN ESTERASE-RELATED"/>
    <property type="match status" value="1"/>
</dbReference>
<dbReference type="RefSeq" id="WP_149890683.1">
    <property type="nucleotide sequence ID" value="NZ_JBHUFA010000001.1"/>
</dbReference>
<dbReference type="InterPro" id="IPR014756">
    <property type="entry name" value="Ig_E-set"/>
</dbReference>
<comment type="similarity">
    <text evidence="4">Belongs to the Fes family.</text>
</comment>
<evidence type="ECO:0000256" key="3">
    <source>
        <dbReference type="ARBA" id="ARBA00022801"/>
    </source>
</evidence>
<feature type="signal peptide" evidence="5">
    <location>
        <begin position="1"/>
        <end position="25"/>
    </location>
</feature>
<dbReference type="InterPro" id="IPR013783">
    <property type="entry name" value="Ig-like_fold"/>
</dbReference>
<dbReference type="InterPro" id="IPR021764">
    <property type="entry name" value="Enterochelin_esterase_N"/>
</dbReference>
<sequence length="573" mass="61574">MKMLIPSRILIGLVTILALLSPALAAQQSGSAAGEASVAIPASKEDVIVTDRLTDGQEGARWGLAPTGRETAELVLDLEPGSYLFASFPVTTASLTLDLEAPDGAFLRRLLQPGDARGDFNLVIGSRGERLVARFRGGPSDAAQAGPLVLTFDRLVAPSDLHARADTSPVDSPRLRALVEGLATAEAPQALLQAFWDEMAEQGTPLVEPAENGKSRLTFLYRGARSNVRILGSPSADHDLMHQLPGTDVWYRTYLVPDDTRLSYRLAPDIPDVPGTFWENRVAILATARRDPLNKAPWPAEAPDAWRQKSVVELPQAPAQPFVSRQPGTAAGTVETVDFTSVSLGNTRQVSLYRPADFDPQDPETVLLVLFDGASYQSDVDVPAMLDQMQADGVIPQTAAILVSNPDGKARSAELPGSADFSQVMAREIVPFGQERLGLAVPAARTVLSGSSYGGLASMRLALDHPEVFGNVLSMSGSFWWSPEGTPATDAEFIARRAVSEPRKDLRVFLTAGLFETSRDGSLDILNTNRHLRDVLEARGYPVTLREYAGAHDYLVWRGALADGLLALFGPAP</sequence>
<reference evidence="8" key="1">
    <citation type="journal article" date="2019" name="Int. J. Syst. Evol. Microbiol.">
        <title>The Global Catalogue of Microorganisms (GCM) 10K type strain sequencing project: providing services to taxonomists for standard genome sequencing and annotation.</title>
        <authorList>
            <consortium name="The Broad Institute Genomics Platform"/>
            <consortium name="The Broad Institute Genome Sequencing Center for Infectious Disease"/>
            <person name="Wu L."/>
            <person name="Ma J."/>
        </authorList>
    </citation>
    <scope>NUCLEOTIDE SEQUENCE [LARGE SCALE GENOMIC DNA]</scope>
    <source>
        <strain evidence="8">JCM 3369</strain>
    </source>
</reference>
<keyword evidence="3 7" id="KW-0378">Hydrolase</keyword>
<evidence type="ECO:0000313" key="7">
    <source>
        <dbReference type="EMBL" id="MFD1695598.1"/>
    </source>
</evidence>
<name>A0ABW4JWR3_9HYPH</name>
<dbReference type="Proteomes" id="UP001597327">
    <property type="component" value="Unassembled WGS sequence"/>
</dbReference>
<dbReference type="Pfam" id="PF11806">
    <property type="entry name" value="Enterochelin_N"/>
    <property type="match status" value="1"/>
</dbReference>
<keyword evidence="8" id="KW-1185">Reference proteome</keyword>
<feature type="domain" description="Enterochelin esterase N-terminal" evidence="6">
    <location>
        <begin position="217"/>
        <end position="321"/>
    </location>
</feature>
<dbReference type="InterPro" id="IPR000801">
    <property type="entry name" value="Esterase-like"/>
</dbReference>
<dbReference type="SUPFAM" id="SSF81296">
    <property type="entry name" value="E set domains"/>
    <property type="match status" value="1"/>
</dbReference>
<dbReference type="EMBL" id="JBHUFA010000001">
    <property type="protein sequence ID" value="MFD1695598.1"/>
    <property type="molecule type" value="Genomic_DNA"/>
</dbReference>
<evidence type="ECO:0000256" key="2">
    <source>
        <dbReference type="ARBA" id="ARBA00022490"/>
    </source>
</evidence>
<gene>
    <name evidence="7" type="ORF">ACFSC7_08720</name>
</gene>
<dbReference type="SUPFAM" id="SSF53474">
    <property type="entry name" value="alpha/beta-Hydrolases"/>
    <property type="match status" value="1"/>
</dbReference>